<keyword evidence="2" id="KW-0378">Hydrolase</keyword>
<feature type="chain" id="PRO_5043463838" evidence="3">
    <location>
        <begin position="23"/>
        <end position="115"/>
    </location>
</feature>
<reference evidence="4 5" key="1">
    <citation type="journal article" date="2023" name="G3 (Bethesda)">
        <title>A chromosome-length genome assembly and annotation of blackberry (Rubus argutus, cv. 'Hillquist').</title>
        <authorList>
            <person name="Bruna T."/>
            <person name="Aryal R."/>
            <person name="Dudchenko O."/>
            <person name="Sargent D.J."/>
            <person name="Mead D."/>
            <person name="Buti M."/>
            <person name="Cavallini A."/>
            <person name="Hytonen T."/>
            <person name="Andres J."/>
            <person name="Pham M."/>
            <person name="Weisz D."/>
            <person name="Mascagni F."/>
            <person name="Usai G."/>
            <person name="Natali L."/>
            <person name="Bassil N."/>
            <person name="Fernandez G.E."/>
            <person name="Lomsadze A."/>
            <person name="Armour M."/>
            <person name="Olukolu B."/>
            <person name="Poorten T."/>
            <person name="Britton C."/>
            <person name="Davik J."/>
            <person name="Ashrafi H."/>
            <person name="Aiden E.L."/>
            <person name="Borodovsky M."/>
            <person name="Worthington M."/>
        </authorList>
    </citation>
    <scope>NUCLEOTIDE SEQUENCE [LARGE SCALE GENOMIC DNA]</scope>
    <source>
        <strain evidence="4">PI 553951</strain>
    </source>
</reference>
<comment type="caution">
    <text evidence="4">The sequence shown here is derived from an EMBL/GenBank/DDBJ whole genome shotgun (WGS) entry which is preliminary data.</text>
</comment>
<keyword evidence="3" id="KW-0732">Signal</keyword>
<evidence type="ECO:0000256" key="1">
    <source>
        <dbReference type="ARBA" id="ARBA00022723"/>
    </source>
</evidence>
<name>A0AAW1X3J7_RUBAR</name>
<keyword evidence="1" id="KW-0479">Metal-binding</keyword>
<dbReference type="Gene3D" id="3.40.630.10">
    <property type="entry name" value="Zn peptidases"/>
    <property type="match status" value="1"/>
</dbReference>
<dbReference type="Proteomes" id="UP001457282">
    <property type="component" value="Unassembled WGS sequence"/>
</dbReference>
<proteinExistence type="predicted"/>
<sequence length="115" mass="12930">MRFSISAPIVLFFLCTFPVILAHNNEDPTIKTMEDFSGYPIHESHSHLSSLSVDAQSLQKQIDELSTFSDTPAPSVTRILYSEKDVLARRFIKNLMGLSGLSVREDVVGNIFGRW</sequence>
<dbReference type="AlphaFoldDB" id="A0AAW1X3J7"/>
<dbReference type="EMBL" id="JBEDUW010000004">
    <property type="protein sequence ID" value="KAK9931029.1"/>
    <property type="molecule type" value="Genomic_DNA"/>
</dbReference>
<organism evidence="4 5">
    <name type="scientific">Rubus argutus</name>
    <name type="common">Southern blackberry</name>
    <dbReference type="NCBI Taxonomy" id="59490"/>
    <lineage>
        <taxon>Eukaryota</taxon>
        <taxon>Viridiplantae</taxon>
        <taxon>Streptophyta</taxon>
        <taxon>Embryophyta</taxon>
        <taxon>Tracheophyta</taxon>
        <taxon>Spermatophyta</taxon>
        <taxon>Magnoliopsida</taxon>
        <taxon>eudicotyledons</taxon>
        <taxon>Gunneridae</taxon>
        <taxon>Pentapetalae</taxon>
        <taxon>rosids</taxon>
        <taxon>fabids</taxon>
        <taxon>Rosales</taxon>
        <taxon>Rosaceae</taxon>
        <taxon>Rosoideae</taxon>
        <taxon>Rosoideae incertae sedis</taxon>
        <taxon>Rubus</taxon>
    </lineage>
</organism>
<keyword evidence="5" id="KW-1185">Reference proteome</keyword>
<dbReference type="SUPFAM" id="SSF53187">
    <property type="entry name" value="Zn-dependent exopeptidases"/>
    <property type="match status" value="1"/>
</dbReference>
<evidence type="ECO:0000313" key="4">
    <source>
        <dbReference type="EMBL" id="KAK9931029.1"/>
    </source>
</evidence>
<evidence type="ECO:0000256" key="2">
    <source>
        <dbReference type="ARBA" id="ARBA00022801"/>
    </source>
</evidence>
<evidence type="ECO:0000313" key="5">
    <source>
        <dbReference type="Proteomes" id="UP001457282"/>
    </source>
</evidence>
<dbReference type="PANTHER" id="PTHR32494:SF19">
    <property type="entry name" value="ALLANTOATE DEIMINASE-RELATED"/>
    <property type="match status" value="1"/>
</dbReference>
<dbReference type="PANTHER" id="PTHR32494">
    <property type="entry name" value="ALLANTOATE DEIMINASE-RELATED"/>
    <property type="match status" value="1"/>
</dbReference>
<evidence type="ECO:0000256" key="3">
    <source>
        <dbReference type="SAM" id="SignalP"/>
    </source>
</evidence>
<feature type="signal peptide" evidence="3">
    <location>
        <begin position="1"/>
        <end position="22"/>
    </location>
</feature>
<protein>
    <submittedName>
        <fullName evidence="4">Uncharacterized protein</fullName>
    </submittedName>
</protein>
<accession>A0AAW1X3J7</accession>
<dbReference type="InterPro" id="IPR010158">
    <property type="entry name" value="Amidase_Cbmase"/>
</dbReference>
<dbReference type="GO" id="GO:0046872">
    <property type="term" value="F:metal ion binding"/>
    <property type="evidence" value="ECO:0007669"/>
    <property type="project" value="UniProtKB-KW"/>
</dbReference>
<gene>
    <name evidence="4" type="ORF">M0R45_018325</name>
</gene>
<dbReference type="GO" id="GO:0016813">
    <property type="term" value="F:hydrolase activity, acting on carbon-nitrogen (but not peptide) bonds, in linear amidines"/>
    <property type="evidence" value="ECO:0007669"/>
    <property type="project" value="InterPro"/>
</dbReference>